<keyword evidence="2" id="KW-0812">Transmembrane</keyword>
<proteinExistence type="predicted"/>
<evidence type="ECO:0000313" key="3">
    <source>
        <dbReference type="EMBL" id="NJP32287.1"/>
    </source>
</evidence>
<dbReference type="EMBL" id="JAATEO010000008">
    <property type="protein sequence ID" value="NJP32287.1"/>
    <property type="molecule type" value="Genomic_DNA"/>
</dbReference>
<dbReference type="Proteomes" id="UP000783871">
    <property type="component" value="Unassembled WGS sequence"/>
</dbReference>
<evidence type="ECO:0000256" key="1">
    <source>
        <dbReference type="SAM" id="MobiDB-lite"/>
    </source>
</evidence>
<feature type="compositionally biased region" description="Pro residues" evidence="1">
    <location>
        <begin position="67"/>
        <end position="83"/>
    </location>
</feature>
<feature type="transmembrane region" description="Helical" evidence="2">
    <location>
        <begin position="43"/>
        <end position="61"/>
    </location>
</feature>
<keyword evidence="2" id="KW-1133">Transmembrane helix</keyword>
<keyword evidence="4" id="KW-1185">Reference proteome</keyword>
<sequence length="299" mass="32303">MSRDLYDFYRSLADEADARTLPVPETLRRAADRRARVRMTGTALAAAVLVAGVATGTRLALSAEPTPVAPPGGSPTAPSPTTSPTPLTTPSGTPRTSASTSTSPARPGPTSIPDKAFFRLAAANDKGLESFQDTEALPSVCGARFPSDDTIVQRRTRSLAYKFAKNPADYVPDGSYIHTITIYKAGRADDALRELREAVQACPEQQGTGENPVTYRLRLLDDRGYGDASVLFEIRSDARDLEGNPVEGEEVRLIRAIRIDDVVTILWEQGWEGTSAERTQVDADSRRAVAAIESWLGQR</sequence>
<organism evidence="3 4">
    <name type="scientific">Micromonospora thermarum</name>
    <dbReference type="NCBI Taxonomy" id="2720024"/>
    <lineage>
        <taxon>Bacteria</taxon>
        <taxon>Bacillati</taxon>
        <taxon>Actinomycetota</taxon>
        <taxon>Actinomycetes</taxon>
        <taxon>Micromonosporales</taxon>
        <taxon>Micromonosporaceae</taxon>
        <taxon>Micromonospora</taxon>
    </lineage>
</organism>
<protein>
    <submittedName>
        <fullName evidence="3">Uncharacterized protein</fullName>
    </submittedName>
</protein>
<feature type="compositionally biased region" description="Low complexity" evidence="1">
    <location>
        <begin position="84"/>
        <end position="111"/>
    </location>
</feature>
<evidence type="ECO:0000256" key="2">
    <source>
        <dbReference type="SAM" id="Phobius"/>
    </source>
</evidence>
<reference evidence="3 4" key="1">
    <citation type="submission" date="2020-03" db="EMBL/GenBank/DDBJ databases">
        <title>WGS of actinomycetes isolated from Thailand.</title>
        <authorList>
            <person name="Thawai C."/>
        </authorList>
    </citation>
    <scope>NUCLEOTIDE SEQUENCE [LARGE SCALE GENOMIC DNA]</scope>
    <source>
        <strain evidence="3 4">HSS6-12</strain>
    </source>
</reference>
<evidence type="ECO:0000313" key="4">
    <source>
        <dbReference type="Proteomes" id="UP000783871"/>
    </source>
</evidence>
<gene>
    <name evidence="3" type="ORF">HCJ94_09930</name>
</gene>
<dbReference type="RefSeq" id="WP_168000677.1">
    <property type="nucleotide sequence ID" value="NZ_JAATEO010000008.1"/>
</dbReference>
<feature type="region of interest" description="Disordered" evidence="1">
    <location>
        <begin position="63"/>
        <end position="113"/>
    </location>
</feature>
<accession>A0ABX0Z555</accession>
<name>A0ABX0Z555_9ACTN</name>
<keyword evidence="2" id="KW-0472">Membrane</keyword>
<comment type="caution">
    <text evidence="3">The sequence shown here is derived from an EMBL/GenBank/DDBJ whole genome shotgun (WGS) entry which is preliminary data.</text>
</comment>